<accession>A0A0B5B7J8</accession>
<organism evidence="1 2">
    <name type="scientific">Geobacter pickeringii</name>
    <dbReference type="NCBI Taxonomy" id="345632"/>
    <lineage>
        <taxon>Bacteria</taxon>
        <taxon>Pseudomonadati</taxon>
        <taxon>Thermodesulfobacteriota</taxon>
        <taxon>Desulfuromonadia</taxon>
        <taxon>Geobacterales</taxon>
        <taxon>Geobacteraceae</taxon>
        <taxon>Geobacter</taxon>
    </lineage>
</organism>
<reference evidence="1 2" key="1">
    <citation type="journal article" date="2015" name="Genome Announc.">
        <title>Complete Genome of Geobacter pickeringii G13T, a Metal-Reducing Isolate from Sedimentary Kaolin Deposits.</title>
        <authorList>
            <person name="Badalamenti J.P."/>
            <person name="Bond D.R."/>
        </authorList>
    </citation>
    <scope>NUCLEOTIDE SEQUENCE [LARGE SCALE GENOMIC DNA]</scope>
    <source>
        <strain evidence="1 2">G13</strain>
    </source>
</reference>
<dbReference type="AlphaFoldDB" id="A0A0B5B7J8"/>
<dbReference type="STRING" id="345632.GPICK_03430"/>
<dbReference type="KEGG" id="gpi:GPICK_03430"/>
<protein>
    <submittedName>
        <fullName evidence="1">Uncharacterized protein</fullName>
    </submittedName>
</protein>
<dbReference type="HOGENOM" id="CLU_2450408_0_0_7"/>
<dbReference type="EMBL" id="CP009788">
    <property type="protein sequence ID" value="AJE02552.1"/>
    <property type="molecule type" value="Genomic_DNA"/>
</dbReference>
<gene>
    <name evidence="1" type="ORF">GPICK_03430</name>
</gene>
<name>A0A0B5B7J8_9BACT</name>
<keyword evidence="2" id="KW-1185">Reference proteome</keyword>
<dbReference type="Proteomes" id="UP000057609">
    <property type="component" value="Chromosome"/>
</dbReference>
<evidence type="ECO:0000313" key="1">
    <source>
        <dbReference type="EMBL" id="AJE02552.1"/>
    </source>
</evidence>
<sequence length="89" mass="10403">MLTMCREATITRHCSPTIVKHFDLTTLFINHRLDCKDQTWPKSYTATGLAKIWHLRTFMQSLADPMTNKVTNNRIPICLHMLLDSMRNI</sequence>
<proteinExistence type="predicted"/>
<evidence type="ECO:0000313" key="2">
    <source>
        <dbReference type="Proteomes" id="UP000057609"/>
    </source>
</evidence>